<evidence type="ECO:0000313" key="1">
    <source>
        <dbReference type="EMBL" id="RUT02671.1"/>
    </source>
</evidence>
<comment type="caution">
    <text evidence="1">The sequence shown here is derived from an EMBL/GenBank/DDBJ whole genome shotgun (WGS) entry which is preliminary data.</text>
</comment>
<organism evidence="1 2">
    <name type="scientific">Chroococcidiopsis cubana SAG 39.79</name>
    <dbReference type="NCBI Taxonomy" id="388085"/>
    <lineage>
        <taxon>Bacteria</taxon>
        <taxon>Bacillati</taxon>
        <taxon>Cyanobacteriota</taxon>
        <taxon>Cyanophyceae</taxon>
        <taxon>Chroococcidiopsidales</taxon>
        <taxon>Chroococcidiopsidaceae</taxon>
        <taxon>Chroococcidiopsis</taxon>
    </lineage>
</organism>
<name>A0AB37UA81_9CYAN</name>
<proteinExistence type="predicted"/>
<accession>A0AB37UA81</accession>
<dbReference type="AlphaFoldDB" id="A0AB37UA81"/>
<keyword evidence="2" id="KW-1185">Reference proteome</keyword>
<sequence length="54" mass="5916">MCSPAGAKHRYPIRIQSDRAQLVEFDEKNARAFLKASQPVIPMWLDSGASAAGK</sequence>
<evidence type="ECO:0000313" key="2">
    <source>
        <dbReference type="Proteomes" id="UP000282574"/>
    </source>
</evidence>
<dbReference type="Proteomes" id="UP000282574">
    <property type="component" value="Unassembled WGS sequence"/>
</dbReference>
<dbReference type="EMBL" id="RSCK01000106">
    <property type="protein sequence ID" value="RUT02671.1"/>
    <property type="molecule type" value="Genomic_DNA"/>
</dbReference>
<gene>
    <name evidence="1" type="ORF">DSM107010_62110</name>
</gene>
<reference evidence="1 2" key="1">
    <citation type="journal article" date="2019" name="Genome Biol. Evol.">
        <title>Day and night: Metabolic profiles and evolutionary relationships of six axenic non-marine cyanobacteria.</title>
        <authorList>
            <person name="Will S.E."/>
            <person name="Henke P."/>
            <person name="Boedeker C."/>
            <person name="Huang S."/>
            <person name="Brinkmann H."/>
            <person name="Rohde M."/>
            <person name="Jarek M."/>
            <person name="Friedl T."/>
            <person name="Seufert S."/>
            <person name="Schumacher M."/>
            <person name="Overmann J."/>
            <person name="Neumann-Schaal M."/>
            <person name="Petersen J."/>
        </authorList>
    </citation>
    <scope>NUCLEOTIDE SEQUENCE [LARGE SCALE GENOMIC DNA]</scope>
    <source>
        <strain evidence="1 2">SAG 39.79</strain>
    </source>
</reference>
<protein>
    <submittedName>
        <fullName evidence="1">Uncharacterized protein</fullName>
    </submittedName>
</protein>